<reference evidence="3" key="2">
    <citation type="submission" date="2020-04" db="EMBL/GenBank/DDBJ databases">
        <authorList>
            <consortium name="NCBI Genome Project"/>
        </authorList>
    </citation>
    <scope>NUCLEOTIDE SEQUENCE</scope>
    <source>
        <strain evidence="3">CBS 781.70</strain>
    </source>
</reference>
<dbReference type="EMBL" id="ML975150">
    <property type="protein sequence ID" value="KAF1816323.1"/>
    <property type="molecule type" value="Genomic_DNA"/>
</dbReference>
<accession>A0A6G1GE54</accession>
<evidence type="ECO:0000313" key="1">
    <source>
        <dbReference type="EMBL" id="KAF1816323.1"/>
    </source>
</evidence>
<organism evidence="1">
    <name type="scientific">Eremomyces bilateralis CBS 781.70</name>
    <dbReference type="NCBI Taxonomy" id="1392243"/>
    <lineage>
        <taxon>Eukaryota</taxon>
        <taxon>Fungi</taxon>
        <taxon>Dikarya</taxon>
        <taxon>Ascomycota</taxon>
        <taxon>Pezizomycotina</taxon>
        <taxon>Dothideomycetes</taxon>
        <taxon>Dothideomycetes incertae sedis</taxon>
        <taxon>Eremomycetales</taxon>
        <taxon>Eremomycetaceae</taxon>
        <taxon>Eremomyces</taxon>
    </lineage>
</organism>
<evidence type="ECO:0000313" key="3">
    <source>
        <dbReference type="RefSeq" id="XP_033537954.1"/>
    </source>
</evidence>
<evidence type="ECO:0000313" key="2">
    <source>
        <dbReference type="Proteomes" id="UP000504638"/>
    </source>
</evidence>
<gene>
    <name evidence="1 3" type="ORF">P152DRAFT_119390</name>
</gene>
<reference evidence="3" key="3">
    <citation type="submission" date="2025-04" db="UniProtKB">
        <authorList>
            <consortium name="RefSeq"/>
        </authorList>
    </citation>
    <scope>IDENTIFICATION</scope>
    <source>
        <strain evidence="3">CBS 781.70</strain>
    </source>
</reference>
<dbReference type="Proteomes" id="UP000504638">
    <property type="component" value="Unplaced"/>
</dbReference>
<protein>
    <submittedName>
        <fullName evidence="1 3">Uncharacterized protein</fullName>
    </submittedName>
</protein>
<reference evidence="1 3" key="1">
    <citation type="submission" date="2020-01" db="EMBL/GenBank/DDBJ databases">
        <authorList>
            <consortium name="DOE Joint Genome Institute"/>
            <person name="Haridas S."/>
            <person name="Albert R."/>
            <person name="Binder M."/>
            <person name="Bloem J."/>
            <person name="Labutti K."/>
            <person name="Salamov A."/>
            <person name="Andreopoulos B."/>
            <person name="Baker S.E."/>
            <person name="Barry K."/>
            <person name="Bills G."/>
            <person name="Bluhm B.H."/>
            <person name="Cannon C."/>
            <person name="Castanera R."/>
            <person name="Culley D.E."/>
            <person name="Daum C."/>
            <person name="Ezra D."/>
            <person name="Gonzalez J.B."/>
            <person name="Henrissat B."/>
            <person name="Kuo A."/>
            <person name="Liang C."/>
            <person name="Lipzen A."/>
            <person name="Lutzoni F."/>
            <person name="Magnuson J."/>
            <person name="Mondo S."/>
            <person name="Nolan M."/>
            <person name="Ohm R."/>
            <person name="Pangilinan J."/>
            <person name="Park H.-J."/>
            <person name="Ramirez L."/>
            <person name="Alfaro M."/>
            <person name="Sun H."/>
            <person name="Tritt A."/>
            <person name="Yoshinaga Y."/>
            <person name="Zwiers L.-H."/>
            <person name="Turgeon B.G."/>
            <person name="Goodwin S.B."/>
            <person name="Spatafora J.W."/>
            <person name="Crous P.W."/>
            <person name="Grigoriev I.V."/>
        </authorList>
    </citation>
    <scope>NUCLEOTIDE SEQUENCE</scope>
    <source>
        <strain evidence="1 3">CBS 781.70</strain>
    </source>
</reference>
<keyword evidence="2" id="KW-1185">Reference proteome</keyword>
<dbReference type="AlphaFoldDB" id="A0A6G1GE54"/>
<dbReference type="RefSeq" id="XP_033537954.1">
    <property type="nucleotide sequence ID" value="XM_033673688.1"/>
</dbReference>
<name>A0A6G1GE54_9PEZI</name>
<dbReference type="GeneID" id="54414258"/>
<proteinExistence type="predicted"/>
<sequence length="181" mass="20907">MYYNEVRNASYRTWRRFSLSCGIEYHCRSDGQLLGGILNGFSERLGSWKNISETMVSRFADRRGSQRHLVLSSQKEEGSQIASFHAASRRAQCTTEHSIAMSVLSREQYFVPTVFRIQYLYPPARLQAWFFHGKPHDPRLLPCNRPFQAFSQSFILTCIILGLSINQSLSQCLELLRMCLT</sequence>